<dbReference type="RefSeq" id="WP_062154307.1">
    <property type="nucleotide sequence ID" value="NZ_KQ947991.1"/>
</dbReference>
<evidence type="ECO:0000313" key="1">
    <source>
        <dbReference type="EMBL" id="KUM71652.1"/>
    </source>
</evidence>
<reference evidence="1 2" key="1">
    <citation type="submission" date="2015-10" db="EMBL/GenBank/DDBJ databases">
        <title>Draft genome sequence of Streptomyces curacoi DSM 40107, type strain for the species Streptomyces curacoi.</title>
        <authorList>
            <person name="Ruckert C."/>
            <person name="Winkler A."/>
            <person name="Kalinowski J."/>
            <person name="Kampfer P."/>
            <person name="Glaeser S."/>
        </authorList>
    </citation>
    <scope>NUCLEOTIDE SEQUENCE [LARGE SCALE GENOMIC DNA]</scope>
    <source>
        <strain evidence="1 2">DSM 40107</strain>
    </source>
</reference>
<organism evidence="1 2">
    <name type="scientific">Streptomyces curacoi</name>
    <dbReference type="NCBI Taxonomy" id="146536"/>
    <lineage>
        <taxon>Bacteria</taxon>
        <taxon>Bacillati</taxon>
        <taxon>Actinomycetota</taxon>
        <taxon>Actinomycetes</taxon>
        <taxon>Kitasatosporales</taxon>
        <taxon>Streptomycetaceae</taxon>
        <taxon>Streptomyces</taxon>
    </lineage>
</organism>
<dbReference type="Proteomes" id="UP000054024">
    <property type="component" value="Unassembled WGS sequence"/>
</dbReference>
<proteinExistence type="predicted"/>
<gene>
    <name evidence="1" type="ORF">AQI70_26295</name>
</gene>
<name>A0A117P241_9ACTN</name>
<dbReference type="AlphaFoldDB" id="A0A117P241"/>
<keyword evidence="2" id="KW-1185">Reference proteome</keyword>
<dbReference type="SUPFAM" id="SSF55961">
    <property type="entry name" value="Bet v1-like"/>
    <property type="match status" value="1"/>
</dbReference>
<protein>
    <recommendedName>
        <fullName evidence="3">DUF2867 domain-containing protein</fullName>
    </recommendedName>
</protein>
<evidence type="ECO:0008006" key="3">
    <source>
        <dbReference type="Google" id="ProtNLM"/>
    </source>
</evidence>
<dbReference type="EMBL" id="LMWJ01000019">
    <property type="protein sequence ID" value="KUM71652.1"/>
    <property type="molecule type" value="Genomic_DNA"/>
</dbReference>
<accession>A0A117P241</accession>
<dbReference type="OrthoDB" id="164904at2"/>
<sequence length="162" mass="17304">MDTAELLALPFVDAHTSVVAAEPDAVWRAVGETVARRFGERRTAVAARLLGCADRAVAGPRPLAEGSTVPGFHVVTAVPGRELALAGSHRFSAYALIFRLEEAGAGRTRVRAETWAAFPGPAGRLYRLLVIGTRGHTVIVRSLLTAIRNRAETPRADRATGR</sequence>
<evidence type="ECO:0000313" key="2">
    <source>
        <dbReference type="Proteomes" id="UP000054024"/>
    </source>
</evidence>
<comment type="caution">
    <text evidence="1">The sequence shown here is derived from an EMBL/GenBank/DDBJ whole genome shotgun (WGS) entry which is preliminary data.</text>
</comment>